<dbReference type="PRINTS" id="PR00368">
    <property type="entry name" value="FADPNR"/>
</dbReference>
<dbReference type="InterPro" id="IPR023753">
    <property type="entry name" value="FAD/NAD-binding_dom"/>
</dbReference>
<dbReference type="EMBL" id="CP133594">
    <property type="protein sequence ID" value="WMW21782.1"/>
    <property type="molecule type" value="Genomic_DNA"/>
</dbReference>
<evidence type="ECO:0000256" key="5">
    <source>
        <dbReference type="SAM" id="Phobius"/>
    </source>
</evidence>
<dbReference type="SUPFAM" id="SSF51905">
    <property type="entry name" value="FAD/NAD(P)-binding domain"/>
    <property type="match status" value="2"/>
</dbReference>
<evidence type="ECO:0000256" key="1">
    <source>
        <dbReference type="ARBA" id="ARBA00001974"/>
    </source>
</evidence>
<evidence type="ECO:0000313" key="8">
    <source>
        <dbReference type="EMBL" id="WMW21782.1"/>
    </source>
</evidence>
<organism evidence="8 9">
    <name type="scientific">Methanolobus mangrovi</name>
    <dbReference type="NCBI Taxonomy" id="3072977"/>
    <lineage>
        <taxon>Archaea</taxon>
        <taxon>Methanobacteriati</taxon>
        <taxon>Methanobacteriota</taxon>
        <taxon>Stenosarchaea group</taxon>
        <taxon>Methanomicrobia</taxon>
        <taxon>Methanosarcinales</taxon>
        <taxon>Methanosarcinaceae</taxon>
        <taxon>Methanolobus</taxon>
    </lineage>
</organism>
<accession>A0AA51YGA7</accession>
<feature type="transmembrane region" description="Helical" evidence="5">
    <location>
        <begin position="12"/>
        <end position="29"/>
    </location>
</feature>
<dbReference type="Gene3D" id="3.50.50.60">
    <property type="entry name" value="FAD/NAD(P)-binding domain"/>
    <property type="match status" value="2"/>
</dbReference>
<sequence length="456" mass="48951">MREKNMQDDKKVIIIGGGAVGMAVATSLMRHSKYSVTVFSEDKHTAYSQCGMPFVIGGQIKDFESLVLRNDKFFKDMGMDLRLETRVDSINIENHTISADGQEYHFDKLVIATGSKPRVPMHTQGTSLKNVFTLRTLSDAMKIEEALTNASNIVIIGGGSIGSELAAATSQRNINTILLNRGSSILSHNIDPDMAESVKEHLESLGVKVIEGHVPKSINGETHVESVTIASTEFPADLVIIAIGVGPENELASSAGIDIGDTGGIIVNEYLNPSIGGEYHQDIYCGGECVEVHNHITGKAMLSQVASNARRMAGIITNNLTSSPAEFGPILNPWVAVIGELQVGTTGITSKEAMENNIKIVTGIATGSTRADYYPGGSKLFIKLIFSDRYLVGAQIVGGEGVKERIDALTLAIKKRTNVDELANIETCYAPPVSMLIDPTSFAAKGALKKMRKTKT</sequence>
<reference evidence="8" key="1">
    <citation type="submission" date="2023-08" db="EMBL/GenBank/DDBJ databases">
        <title>Methanolobus mangrovi sp. nov. and Methanolobus sediminis sp. nov, two novel methylotrophic methanogens isolated from mangrove sediments in China.</title>
        <authorList>
            <person name="Zhou J."/>
        </authorList>
    </citation>
    <scope>NUCLEOTIDE SEQUENCE</scope>
    <source>
        <strain evidence="8">FTZ2</strain>
    </source>
</reference>
<dbReference type="KEGG" id="mmav:RE476_10395"/>
<keyword evidence="5" id="KW-0812">Transmembrane</keyword>
<dbReference type="InterPro" id="IPR004099">
    <property type="entry name" value="Pyr_nucl-diS_OxRdtase_dimer"/>
</dbReference>
<dbReference type="Proteomes" id="UP001183006">
    <property type="component" value="Chromosome"/>
</dbReference>
<protein>
    <submittedName>
        <fullName evidence="8">FAD-dependent oxidoreductase</fullName>
    </submittedName>
</protein>
<name>A0AA51YGA7_9EURY</name>
<dbReference type="InterPro" id="IPR016156">
    <property type="entry name" value="FAD/NAD-linked_Rdtase_dimer_sf"/>
</dbReference>
<dbReference type="GeneID" id="84230554"/>
<evidence type="ECO:0000256" key="4">
    <source>
        <dbReference type="ARBA" id="ARBA00022827"/>
    </source>
</evidence>
<keyword evidence="3" id="KW-0285">Flavoprotein</keyword>
<evidence type="ECO:0000256" key="3">
    <source>
        <dbReference type="ARBA" id="ARBA00022630"/>
    </source>
</evidence>
<feature type="domain" description="FAD/NAD(P)-binding" evidence="7">
    <location>
        <begin position="10"/>
        <end position="307"/>
    </location>
</feature>
<comment type="similarity">
    <text evidence="2">Belongs to the class-III pyridine nucleotide-disulfide oxidoreductase family.</text>
</comment>
<dbReference type="PRINTS" id="PR00411">
    <property type="entry name" value="PNDRDTASEI"/>
</dbReference>
<keyword evidence="9" id="KW-1185">Reference proteome</keyword>
<evidence type="ECO:0000259" key="6">
    <source>
        <dbReference type="Pfam" id="PF02852"/>
    </source>
</evidence>
<keyword evidence="5" id="KW-1133">Transmembrane helix</keyword>
<dbReference type="Pfam" id="PF07992">
    <property type="entry name" value="Pyr_redox_2"/>
    <property type="match status" value="1"/>
</dbReference>
<evidence type="ECO:0000259" key="7">
    <source>
        <dbReference type="Pfam" id="PF07992"/>
    </source>
</evidence>
<dbReference type="GO" id="GO:0016491">
    <property type="term" value="F:oxidoreductase activity"/>
    <property type="evidence" value="ECO:0007669"/>
    <property type="project" value="InterPro"/>
</dbReference>
<dbReference type="RefSeq" id="WP_309307573.1">
    <property type="nucleotide sequence ID" value="NZ_CP133594.1"/>
</dbReference>
<keyword evidence="5" id="KW-0472">Membrane</keyword>
<dbReference type="SUPFAM" id="SSF55424">
    <property type="entry name" value="FAD/NAD-linked reductases, dimerisation (C-terminal) domain"/>
    <property type="match status" value="1"/>
</dbReference>
<evidence type="ECO:0000313" key="9">
    <source>
        <dbReference type="Proteomes" id="UP001183006"/>
    </source>
</evidence>
<dbReference type="Pfam" id="PF02852">
    <property type="entry name" value="Pyr_redox_dim"/>
    <property type="match status" value="1"/>
</dbReference>
<dbReference type="AlphaFoldDB" id="A0AA51YGA7"/>
<dbReference type="PANTHER" id="PTHR43429:SF3">
    <property type="entry name" value="NITRITE REDUCTASE [NAD(P)H]"/>
    <property type="match status" value="1"/>
</dbReference>
<evidence type="ECO:0000256" key="2">
    <source>
        <dbReference type="ARBA" id="ARBA00009130"/>
    </source>
</evidence>
<comment type="cofactor">
    <cofactor evidence="1">
        <name>FAD</name>
        <dbReference type="ChEBI" id="CHEBI:57692"/>
    </cofactor>
</comment>
<dbReference type="PANTHER" id="PTHR43429">
    <property type="entry name" value="PYRIDINE NUCLEOTIDE-DISULFIDE OXIDOREDUCTASE DOMAIN-CONTAINING"/>
    <property type="match status" value="1"/>
</dbReference>
<gene>
    <name evidence="8" type="ORF">RE476_10395</name>
</gene>
<proteinExistence type="inferred from homology"/>
<feature type="domain" description="Pyridine nucleotide-disulphide oxidoreductase dimerisation" evidence="6">
    <location>
        <begin position="337"/>
        <end position="434"/>
    </location>
</feature>
<keyword evidence="4" id="KW-0274">FAD</keyword>
<dbReference type="InterPro" id="IPR036188">
    <property type="entry name" value="FAD/NAD-bd_sf"/>
</dbReference>
<dbReference type="InterPro" id="IPR050260">
    <property type="entry name" value="FAD-bd_OxRdtase"/>
</dbReference>